<name>A0A5D6W0F6_9FIRM</name>
<proteinExistence type="predicted"/>
<gene>
    <name evidence="3" type="ORF">FZ040_10170</name>
</gene>
<organism evidence="3 4">
    <name type="scientific">Selenomonas ruminis</name>
    <dbReference type="NCBI Taxonomy" id="2593411"/>
    <lineage>
        <taxon>Bacteria</taxon>
        <taxon>Bacillati</taxon>
        <taxon>Bacillota</taxon>
        <taxon>Negativicutes</taxon>
        <taxon>Selenomonadales</taxon>
        <taxon>Selenomonadaceae</taxon>
        <taxon>Selenomonas</taxon>
    </lineage>
</organism>
<evidence type="ECO:0000313" key="3">
    <source>
        <dbReference type="EMBL" id="TYZ21370.1"/>
    </source>
</evidence>
<keyword evidence="4" id="KW-1185">Reference proteome</keyword>
<evidence type="ECO:0000256" key="1">
    <source>
        <dbReference type="SAM" id="MobiDB-lite"/>
    </source>
</evidence>
<accession>A0A5D6W0F6</accession>
<keyword evidence="2" id="KW-1133">Transmembrane helix</keyword>
<sequence>MDDKNEQLQQEAARLALKVKPTEEEASEAPAKSQGGSKILRGLAKGIFCLMLSLLMIHVIKPMYYQYIDASAAQEMTDGQKQEAMGLPLKMTKPPRGKKSTWSREELRWMAFMDIKLDELKACVNKRNETGALEYNKMARDYNERCGEYYYNESDLKAVRLEVEQYRDQIKQKTREEVQAKGWDKPDKK</sequence>
<dbReference type="OrthoDB" id="1664808at2"/>
<protein>
    <submittedName>
        <fullName evidence="3">Uncharacterized protein</fullName>
    </submittedName>
</protein>
<dbReference type="Proteomes" id="UP000323646">
    <property type="component" value="Unassembled WGS sequence"/>
</dbReference>
<dbReference type="AlphaFoldDB" id="A0A5D6W0F6"/>
<comment type="caution">
    <text evidence="3">The sequence shown here is derived from an EMBL/GenBank/DDBJ whole genome shotgun (WGS) entry which is preliminary data.</text>
</comment>
<feature type="transmembrane region" description="Helical" evidence="2">
    <location>
        <begin position="42"/>
        <end position="60"/>
    </location>
</feature>
<evidence type="ECO:0000256" key="2">
    <source>
        <dbReference type="SAM" id="Phobius"/>
    </source>
</evidence>
<keyword evidence="2" id="KW-0812">Transmembrane</keyword>
<dbReference type="RefSeq" id="WP_149171882.1">
    <property type="nucleotide sequence ID" value="NZ_VTOY01000009.1"/>
</dbReference>
<feature type="region of interest" description="Disordered" evidence="1">
    <location>
        <begin position="1"/>
        <end position="35"/>
    </location>
</feature>
<reference evidence="3 4" key="1">
    <citation type="submission" date="2019-08" db="EMBL/GenBank/DDBJ databases">
        <title>Selenomonas sp. mPRGC5 and Selenomonas sp. mPRGC8 isolated from ruminal fluid of dairy goat (Capra hircus).</title>
        <authorList>
            <person name="Poothong S."/>
            <person name="Nuengjamnong C."/>
            <person name="Tanasupawat S."/>
        </authorList>
    </citation>
    <scope>NUCLEOTIDE SEQUENCE [LARGE SCALE GENOMIC DNA]</scope>
    <source>
        <strain evidence="4">mPRGC5</strain>
    </source>
</reference>
<evidence type="ECO:0000313" key="4">
    <source>
        <dbReference type="Proteomes" id="UP000323646"/>
    </source>
</evidence>
<dbReference type="EMBL" id="VTOY01000009">
    <property type="protein sequence ID" value="TYZ21370.1"/>
    <property type="molecule type" value="Genomic_DNA"/>
</dbReference>
<keyword evidence="2" id="KW-0472">Membrane</keyword>